<protein>
    <recommendedName>
        <fullName evidence="3">F-box domain-containing protein</fullName>
    </recommendedName>
</protein>
<dbReference type="AlphaFoldDB" id="A0A010QWA6"/>
<evidence type="ECO:0000313" key="2">
    <source>
        <dbReference type="Proteomes" id="UP000020467"/>
    </source>
</evidence>
<name>A0A010QWA6_9PEZI</name>
<accession>A0A010QWA6</accession>
<dbReference type="eggNOG" id="ENOG502ST92">
    <property type="taxonomic scope" value="Eukaryota"/>
</dbReference>
<dbReference type="OrthoDB" id="4823854at2759"/>
<evidence type="ECO:0008006" key="3">
    <source>
        <dbReference type="Google" id="ProtNLM"/>
    </source>
</evidence>
<gene>
    <name evidence="1" type="ORF">CFIO01_02767</name>
</gene>
<organism evidence="1 2">
    <name type="scientific">Colletotrichum fioriniae PJ7</name>
    <dbReference type="NCBI Taxonomy" id="1445577"/>
    <lineage>
        <taxon>Eukaryota</taxon>
        <taxon>Fungi</taxon>
        <taxon>Dikarya</taxon>
        <taxon>Ascomycota</taxon>
        <taxon>Pezizomycotina</taxon>
        <taxon>Sordariomycetes</taxon>
        <taxon>Hypocreomycetidae</taxon>
        <taxon>Glomerellales</taxon>
        <taxon>Glomerellaceae</taxon>
        <taxon>Colletotrichum</taxon>
        <taxon>Colletotrichum acutatum species complex</taxon>
    </lineage>
</organism>
<dbReference type="HOGENOM" id="CLU_029473_1_1_1"/>
<evidence type="ECO:0000313" key="1">
    <source>
        <dbReference type="EMBL" id="EXF84452.1"/>
    </source>
</evidence>
<keyword evidence="2" id="KW-1185">Reference proteome</keyword>
<dbReference type="EMBL" id="JARH01000168">
    <property type="protein sequence ID" value="EXF84452.1"/>
    <property type="molecule type" value="Genomic_DNA"/>
</dbReference>
<sequence length="494" mass="56047">MDTDAGLDTFVIDDFGPSVRVQVPSTAEGLARFNQAFLDPQKRAYVQHIDFHIVLPTISYKRIKKIQSSKEAAENDAIFTRAIVIFLGRLAKWERRRYGPGISLKIAVESPTDRLVEEMEEDGELRNTHNHRTAPIWQVRDHFRYLRFDHSLLPPSDSGLEKLPHVPCVSEFEFEGGPGGRNFHPDAISIISSTLVSAKKMEWNFRLPTRRLMDARRCIRSALGNALLSTSFPSLMELRIKVDDKDPMDETYTIESLIGDHEEEDTLSLGVRRLCQLPTLRRLHLETLWILSPVAFGSLENQPDIHCPSLEYLYVDCSTTTPGGKYLLTGDQSKALADDGGYGLEHDEQVAVFDSDDSDTSDFQPDFEWSRQSGEFPGRWFRYTPEPETFAPLVTSFVGAVDRMQSLRRMDIHFGGTATTTRAPLDMLYFAPGEPNRGASQLNGRKAFDEENAGRPRWFFLGNRKFDKQWHLSKELQEACKGESGLGRVHFATN</sequence>
<dbReference type="KEGG" id="cfj:CFIO01_02767"/>
<proteinExistence type="predicted"/>
<comment type="caution">
    <text evidence="1">The sequence shown here is derived from an EMBL/GenBank/DDBJ whole genome shotgun (WGS) entry which is preliminary data.</text>
</comment>
<dbReference type="Proteomes" id="UP000020467">
    <property type="component" value="Unassembled WGS sequence"/>
</dbReference>
<reference evidence="1 2" key="1">
    <citation type="submission" date="2014-02" db="EMBL/GenBank/DDBJ databases">
        <title>The genome sequence of Colletotrichum fioriniae PJ7.</title>
        <authorList>
            <person name="Baroncelli R."/>
            <person name="Thon M.R."/>
        </authorList>
    </citation>
    <scope>NUCLEOTIDE SEQUENCE [LARGE SCALE GENOMIC DNA]</scope>
    <source>
        <strain evidence="1 2">PJ7</strain>
    </source>
</reference>